<keyword evidence="9 14" id="KW-0401">Integrin</keyword>
<evidence type="ECO:0000256" key="11">
    <source>
        <dbReference type="ARBA" id="ARBA00023170"/>
    </source>
</evidence>
<evidence type="ECO:0000256" key="8">
    <source>
        <dbReference type="ARBA" id="ARBA00022889"/>
    </source>
</evidence>
<gene>
    <name evidence="17" type="primary">Itga11</name>
    <name evidence="17" type="ORF">MIOMAC_R07216</name>
</gene>
<feature type="non-terminal residue" evidence="17">
    <location>
        <position position="596"/>
    </location>
</feature>
<keyword evidence="11 14" id="KW-0675">Receptor</keyword>
<dbReference type="PROSITE" id="PS50234">
    <property type="entry name" value="VWFA"/>
    <property type="match status" value="1"/>
</dbReference>
<keyword evidence="5" id="KW-0732">Signal</keyword>
<dbReference type="GO" id="GO:0007160">
    <property type="term" value="P:cell-matrix adhesion"/>
    <property type="evidence" value="ECO:0007669"/>
    <property type="project" value="TreeGrafter"/>
</dbReference>
<feature type="repeat" description="FG-GAP" evidence="13">
    <location>
        <begin position="25"/>
        <end position="83"/>
    </location>
</feature>
<dbReference type="InterPro" id="IPR036465">
    <property type="entry name" value="vWFA_dom_sf"/>
</dbReference>
<evidence type="ECO:0000256" key="6">
    <source>
        <dbReference type="ARBA" id="ARBA00022737"/>
    </source>
</evidence>
<keyword evidence="3" id="KW-0812">Transmembrane</keyword>
<dbReference type="GO" id="GO:0033627">
    <property type="term" value="P:cell adhesion mediated by integrin"/>
    <property type="evidence" value="ECO:0007669"/>
    <property type="project" value="TreeGrafter"/>
</dbReference>
<evidence type="ECO:0000256" key="5">
    <source>
        <dbReference type="ARBA" id="ARBA00022729"/>
    </source>
</evidence>
<keyword evidence="6" id="KW-0677">Repeat</keyword>
<feature type="region of interest" description="Disordered" evidence="15">
    <location>
        <begin position="299"/>
        <end position="327"/>
    </location>
</feature>
<comment type="similarity">
    <text evidence="2 14">Belongs to the integrin alpha chain family.</text>
</comment>
<feature type="non-terminal residue" evidence="17">
    <location>
        <position position="1"/>
    </location>
</feature>
<dbReference type="Gene3D" id="3.40.50.410">
    <property type="entry name" value="von Willebrand factor, type A domain"/>
    <property type="match status" value="1"/>
</dbReference>
<dbReference type="Proteomes" id="UP000525714">
    <property type="component" value="Unassembled WGS sequence"/>
</dbReference>
<dbReference type="EMBL" id="VYZC01001069">
    <property type="protein sequence ID" value="NWT06372.1"/>
    <property type="molecule type" value="Genomic_DNA"/>
</dbReference>
<dbReference type="FunFam" id="2.130.10.130:FF:000004">
    <property type="entry name" value="Integrin subunit alpha 10"/>
    <property type="match status" value="1"/>
</dbReference>
<evidence type="ECO:0000256" key="3">
    <source>
        <dbReference type="ARBA" id="ARBA00022692"/>
    </source>
</evidence>
<evidence type="ECO:0000256" key="4">
    <source>
        <dbReference type="ARBA" id="ARBA00022723"/>
    </source>
</evidence>
<dbReference type="GO" id="GO:0009897">
    <property type="term" value="C:external side of plasma membrane"/>
    <property type="evidence" value="ECO:0007669"/>
    <property type="project" value="TreeGrafter"/>
</dbReference>
<feature type="repeat" description="FG-GAP" evidence="13">
    <location>
        <begin position="534"/>
        <end position="592"/>
    </location>
</feature>
<feature type="repeat" description="FG-GAP" evidence="13">
    <location>
        <begin position="92"/>
        <end position="152"/>
    </location>
</feature>
<proteinExistence type="inferred from homology"/>
<sequence>LPPLPWLTGPSSSLPGLSDTFNIDTKRPKIIAGSREAYFGYTVQQHDIGGQKWLVVGAPYETNGQQKTGDVYKCPVTSDSHSNCTKLNLGRVTLSNVSERKDNMRLGLSLATNPRDSSFLACSPLWSHECGSSYYTTGMCSRVNSNFRFSKTVAPALQRCQTYMDIIIVLDGSNSIYPWVEVQHFLINILKKFYIGPGQIQVGVVQYGEDVVHEFHLNDYRSVKDVVAAASHIEQRGGTETRTAYGIEFARSEAFQKGGRKGAKRVMIVITDGESHDSPDLEKVIEDSEKDNVTRYAVAVSGGDGPKNPSGQERPQKPGRGCPMNPNTSSASVFLGIPVASAVGWDAQLWIQLLGQGRTPNCTRGVQPGGTASAPGLGPTVGRDGILLGAVGAYDWNGAVLKETSSGKVIPLRESYLQEFPEELKNHGAYLGYTVSSVVSTKHERIYVAGAPRFNHTGKVILFSMHSNRNLTIHQALKGEQIGSYYGSEINSLDVNGDGVTDVLLVGAPMYFSEGRERGKVYVYTLQESRFVPSGALGDLQSYQNSRFGSCIAAVPDLNQDNYNDLVVGAPLEDEHQGAIYIFLGFQETVLKKYKQ</sequence>
<dbReference type="GO" id="GO:0098609">
    <property type="term" value="P:cell-cell adhesion"/>
    <property type="evidence" value="ECO:0007669"/>
    <property type="project" value="TreeGrafter"/>
</dbReference>
<evidence type="ECO:0000256" key="2">
    <source>
        <dbReference type="ARBA" id="ARBA00008054"/>
    </source>
</evidence>
<evidence type="ECO:0000256" key="1">
    <source>
        <dbReference type="ARBA" id="ARBA00004479"/>
    </source>
</evidence>
<evidence type="ECO:0000256" key="9">
    <source>
        <dbReference type="ARBA" id="ARBA00023037"/>
    </source>
</evidence>
<evidence type="ECO:0000256" key="12">
    <source>
        <dbReference type="ARBA" id="ARBA00023180"/>
    </source>
</evidence>
<dbReference type="InterPro" id="IPR013519">
    <property type="entry name" value="Int_alpha_beta-p"/>
</dbReference>
<evidence type="ECO:0000259" key="16">
    <source>
        <dbReference type="PROSITE" id="PS50234"/>
    </source>
</evidence>
<feature type="domain" description="VWFA" evidence="16">
    <location>
        <begin position="165"/>
        <end position="301"/>
    </location>
</feature>
<protein>
    <submittedName>
        <fullName evidence="17">ITA11 protein</fullName>
    </submittedName>
</protein>
<dbReference type="GO" id="GO:0007229">
    <property type="term" value="P:integrin-mediated signaling pathway"/>
    <property type="evidence" value="ECO:0007669"/>
    <property type="project" value="UniProtKB-KW"/>
</dbReference>
<reference evidence="17 18" key="1">
    <citation type="submission" date="2019-09" db="EMBL/GenBank/DDBJ databases">
        <title>Bird 10,000 Genomes (B10K) Project - Family phase.</title>
        <authorList>
            <person name="Zhang G."/>
        </authorList>
    </citation>
    <scope>NUCLEOTIDE SEQUENCE [LARGE SCALE GENOMIC DNA]</scope>
    <source>
        <strain evidence="17">B10K-DU-003-16</strain>
        <tissue evidence="17">Mixed tissue sample</tissue>
    </source>
</reference>
<keyword evidence="7" id="KW-0106">Calcium</keyword>
<evidence type="ECO:0000313" key="18">
    <source>
        <dbReference type="Proteomes" id="UP000525714"/>
    </source>
</evidence>
<keyword evidence="18" id="KW-1185">Reference proteome</keyword>
<evidence type="ECO:0000256" key="7">
    <source>
        <dbReference type="ARBA" id="ARBA00022837"/>
    </source>
</evidence>
<evidence type="ECO:0000256" key="13">
    <source>
        <dbReference type="PROSITE-ProRule" id="PRU00803"/>
    </source>
</evidence>
<keyword evidence="4" id="KW-0479">Metal-binding</keyword>
<dbReference type="PRINTS" id="PR01185">
    <property type="entry name" value="INTEGRINA"/>
</dbReference>
<dbReference type="SUPFAM" id="SSF69318">
    <property type="entry name" value="Integrin alpha N-terminal domain"/>
    <property type="match status" value="1"/>
</dbReference>
<evidence type="ECO:0000256" key="14">
    <source>
        <dbReference type="RuleBase" id="RU003762"/>
    </source>
</evidence>
<dbReference type="Pfam" id="PF00092">
    <property type="entry name" value="VWA"/>
    <property type="match status" value="1"/>
</dbReference>
<dbReference type="PANTHER" id="PTHR23220">
    <property type="entry name" value="INTEGRIN ALPHA"/>
    <property type="match status" value="1"/>
</dbReference>
<name>A0A7K5KJU9_9TYRA</name>
<evidence type="ECO:0000256" key="10">
    <source>
        <dbReference type="ARBA" id="ARBA00023136"/>
    </source>
</evidence>
<feature type="repeat" description="FG-GAP" evidence="13">
    <location>
        <begin position="472"/>
        <end position="533"/>
    </location>
</feature>
<keyword evidence="8 14" id="KW-0130">Cell adhesion</keyword>
<comment type="subcellular location">
    <subcellularLocation>
        <location evidence="1 14">Membrane</location>
        <topology evidence="1 14">Single-pass type I membrane protein</topology>
    </subcellularLocation>
</comment>
<dbReference type="GO" id="GO:0008305">
    <property type="term" value="C:integrin complex"/>
    <property type="evidence" value="ECO:0007669"/>
    <property type="project" value="InterPro"/>
</dbReference>
<comment type="caution">
    <text evidence="17">The sequence shown here is derived from an EMBL/GenBank/DDBJ whole genome shotgun (WGS) entry which is preliminary data.</text>
</comment>
<dbReference type="InterPro" id="IPR013517">
    <property type="entry name" value="FG-GAP"/>
</dbReference>
<dbReference type="InterPro" id="IPR000413">
    <property type="entry name" value="Integrin_alpha"/>
</dbReference>
<dbReference type="SUPFAM" id="SSF53300">
    <property type="entry name" value="vWA-like"/>
    <property type="match status" value="1"/>
</dbReference>
<dbReference type="AlphaFoldDB" id="A0A7K5KJU9"/>
<dbReference type="PANTHER" id="PTHR23220:SF21">
    <property type="entry name" value="INTEGRIN ALPHA-11"/>
    <property type="match status" value="1"/>
</dbReference>
<dbReference type="PRINTS" id="PR00453">
    <property type="entry name" value="VWFADOMAIN"/>
</dbReference>
<accession>A0A7K5KJU9</accession>
<dbReference type="InterPro" id="IPR002035">
    <property type="entry name" value="VWF_A"/>
</dbReference>
<keyword evidence="10" id="KW-0472">Membrane</keyword>
<dbReference type="Pfam" id="PF01839">
    <property type="entry name" value="FG-GAP"/>
    <property type="match status" value="2"/>
</dbReference>
<keyword evidence="12" id="KW-0325">Glycoprotein</keyword>
<evidence type="ECO:0000313" key="17">
    <source>
        <dbReference type="EMBL" id="NWT06372.1"/>
    </source>
</evidence>
<dbReference type="InterPro" id="IPR028994">
    <property type="entry name" value="Integrin_alpha_N"/>
</dbReference>
<dbReference type="FunFam" id="3.40.50.410:FF:000012">
    <property type="entry name" value="Integrin, alpha 10"/>
    <property type="match status" value="1"/>
</dbReference>
<organism evidence="17 18">
    <name type="scientific">Mionectes macconnelli</name>
    <name type="common">McConnell's flycatcher</name>
    <dbReference type="NCBI Taxonomy" id="254557"/>
    <lineage>
        <taxon>Eukaryota</taxon>
        <taxon>Metazoa</taxon>
        <taxon>Chordata</taxon>
        <taxon>Craniata</taxon>
        <taxon>Vertebrata</taxon>
        <taxon>Euteleostomi</taxon>
        <taxon>Archelosauria</taxon>
        <taxon>Archosauria</taxon>
        <taxon>Dinosauria</taxon>
        <taxon>Saurischia</taxon>
        <taxon>Theropoda</taxon>
        <taxon>Coelurosauria</taxon>
        <taxon>Aves</taxon>
        <taxon>Neognathae</taxon>
        <taxon>Neoaves</taxon>
        <taxon>Telluraves</taxon>
        <taxon>Australaves</taxon>
        <taxon>Passeriformes</taxon>
        <taxon>Tyrannidae</taxon>
        <taxon>Mionectes</taxon>
    </lineage>
</organism>
<dbReference type="SMART" id="SM00327">
    <property type="entry name" value="VWA"/>
    <property type="match status" value="1"/>
</dbReference>
<dbReference type="Gene3D" id="2.130.10.130">
    <property type="entry name" value="Integrin alpha, N-terminal"/>
    <property type="match status" value="2"/>
</dbReference>
<dbReference type="PROSITE" id="PS51470">
    <property type="entry name" value="FG_GAP"/>
    <property type="match status" value="4"/>
</dbReference>
<dbReference type="GO" id="GO:0046872">
    <property type="term" value="F:metal ion binding"/>
    <property type="evidence" value="ECO:0007669"/>
    <property type="project" value="UniProtKB-KW"/>
</dbReference>
<evidence type="ECO:0000256" key="15">
    <source>
        <dbReference type="SAM" id="MobiDB-lite"/>
    </source>
</evidence>
<dbReference type="GO" id="GO:0005178">
    <property type="term" value="F:integrin binding"/>
    <property type="evidence" value="ECO:0007669"/>
    <property type="project" value="TreeGrafter"/>
</dbReference>
<dbReference type="SMART" id="SM00191">
    <property type="entry name" value="Int_alpha"/>
    <property type="match status" value="4"/>
</dbReference>